<accession>A0A0E9PCL8</accession>
<dbReference type="AlphaFoldDB" id="A0A0E9PCL8"/>
<reference evidence="1" key="2">
    <citation type="journal article" date="2015" name="Fish Shellfish Immunol.">
        <title>Early steps in the European eel (Anguilla anguilla)-Vibrio vulnificus interaction in the gills: Role of the RtxA13 toxin.</title>
        <authorList>
            <person name="Callol A."/>
            <person name="Pajuelo D."/>
            <person name="Ebbesson L."/>
            <person name="Teles M."/>
            <person name="MacKenzie S."/>
            <person name="Amaro C."/>
        </authorList>
    </citation>
    <scope>NUCLEOTIDE SEQUENCE</scope>
</reference>
<protein>
    <submittedName>
        <fullName evidence="1">Uncharacterized protein</fullName>
    </submittedName>
</protein>
<sequence length="40" mass="4923">MLYKSDAVNARYVNMYTHHIQRTEFECASSRYWDSEENYN</sequence>
<dbReference type="EMBL" id="GBXM01106328">
    <property type="protein sequence ID" value="JAH02249.1"/>
    <property type="molecule type" value="Transcribed_RNA"/>
</dbReference>
<proteinExistence type="predicted"/>
<evidence type="ECO:0000313" key="1">
    <source>
        <dbReference type="EMBL" id="JAH02249.1"/>
    </source>
</evidence>
<reference evidence="1" key="1">
    <citation type="submission" date="2014-11" db="EMBL/GenBank/DDBJ databases">
        <authorList>
            <person name="Amaro Gonzalez C."/>
        </authorList>
    </citation>
    <scope>NUCLEOTIDE SEQUENCE</scope>
</reference>
<organism evidence="1">
    <name type="scientific">Anguilla anguilla</name>
    <name type="common">European freshwater eel</name>
    <name type="synonym">Muraena anguilla</name>
    <dbReference type="NCBI Taxonomy" id="7936"/>
    <lineage>
        <taxon>Eukaryota</taxon>
        <taxon>Metazoa</taxon>
        <taxon>Chordata</taxon>
        <taxon>Craniata</taxon>
        <taxon>Vertebrata</taxon>
        <taxon>Euteleostomi</taxon>
        <taxon>Actinopterygii</taxon>
        <taxon>Neopterygii</taxon>
        <taxon>Teleostei</taxon>
        <taxon>Anguilliformes</taxon>
        <taxon>Anguillidae</taxon>
        <taxon>Anguilla</taxon>
    </lineage>
</organism>
<name>A0A0E9PCL8_ANGAN</name>